<reference evidence="1 2" key="1">
    <citation type="journal article" date="2013" name="Nature">
        <title>The genomes of four tapeworm species reveal adaptations to parasitism.</title>
        <authorList>
            <person name="Tsai I.J."/>
            <person name="Zarowiecki M."/>
            <person name="Holroyd N."/>
            <person name="Garciarrubio A."/>
            <person name="Sanchez-Flores A."/>
            <person name="Brooks K.L."/>
            <person name="Tracey A."/>
            <person name="Bobes R.J."/>
            <person name="Fragoso G."/>
            <person name="Sciutto E."/>
            <person name="Aslett M."/>
            <person name="Beasley H."/>
            <person name="Bennett H.M."/>
            <person name="Cai J."/>
            <person name="Camicia F."/>
            <person name="Clark R."/>
            <person name="Cucher M."/>
            <person name="De Silva N."/>
            <person name="Day T.A."/>
            <person name="Deplazes P."/>
            <person name="Estrada K."/>
            <person name="Fernandez C."/>
            <person name="Holland P.W."/>
            <person name="Hou J."/>
            <person name="Hu S."/>
            <person name="Huckvale T."/>
            <person name="Hung S.S."/>
            <person name="Kamenetzky L."/>
            <person name="Keane J.A."/>
            <person name="Kiss F."/>
            <person name="Koziol U."/>
            <person name="Lambert O."/>
            <person name="Liu K."/>
            <person name="Luo X."/>
            <person name="Luo Y."/>
            <person name="Macchiaroli N."/>
            <person name="Nichol S."/>
            <person name="Paps J."/>
            <person name="Parkinson J."/>
            <person name="Pouchkina-Stantcheva N."/>
            <person name="Riddiford N."/>
            <person name="Rosenzvit M."/>
            <person name="Salinas G."/>
            <person name="Wasmuth J.D."/>
            <person name="Zamanian M."/>
            <person name="Zheng Y."/>
            <person name="Cai X."/>
            <person name="Soberon X."/>
            <person name="Olson P.D."/>
            <person name="Laclette J.P."/>
            <person name="Brehm K."/>
            <person name="Berriman M."/>
            <person name="Garciarrubio A."/>
            <person name="Bobes R.J."/>
            <person name="Fragoso G."/>
            <person name="Sanchez-Flores A."/>
            <person name="Estrada K."/>
            <person name="Cevallos M.A."/>
            <person name="Morett E."/>
            <person name="Gonzalez V."/>
            <person name="Portillo T."/>
            <person name="Ochoa-Leyva A."/>
            <person name="Jose M.V."/>
            <person name="Sciutto E."/>
            <person name="Landa A."/>
            <person name="Jimenez L."/>
            <person name="Valdes V."/>
            <person name="Carrero J.C."/>
            <person name="Larralde C."/>
            <person name="Morales-Montor J."/>
            <person name="Limon-Lason J."/>
            <person name="Soberon X."/>
            <person name="Laclette J.P."/>
        </authorList>
    </citation>
    <scope>NUCLEOTIDE SEQUENCE [LARGE SCALE GENOMIC DNA]</scope>
</reference>
<sequence>MKDGQYNASFWGQICATKHRMNSCDSNVSQIPTAEPGDLATPSTAIQPTSTVVVFQGADFSCLRVLWKFDLEVNPIN</sequence>
<evidence type="ECO:0000313" key="1">
    <source>
        <dbReference type="EMBL" id="CDS15568.1"/>
    </source>
</evidence>
<protein>
    <submittedName>
        <fullName evidence="1 3">Uncharacterized protein</fullName>
    </submittedName>
</protein>
<name>A0A068WD81_ECHGR</name>
<dbReference type="Proteomes" id="UP000492820">
    <property type="component" value="Unassembled WGS sequence"/>
</dbReference>
<dbReference type="AlphaFoldDB" id="A0A068WD81"/>
<dbReference type="WBParaSite" id="EgrG_000796800">
    <property type="protein sequence ID" value="EgrG_000796800"/>
    <property type="gene ID" value="EgrG_000796800"/>
</dbReference>
<dbReference type="OrthoDB" id="10341674at2759"/>
<evidence type="ECO:0000313" key="3">
    <source>
        <dbReference type="WBParaSite" id="EgrG_000796800"/>
    </source>
</evidence>
<reference evidence="1" key="2">
    <citation type="submission" date="2014-06" db="EMBL/GenBank/DDBJ databases">
        <authorList>
            <person name="Aslett M."/>
        </authorList>
    </citation>
    <scope>NUCLEOTIDE SEQUENCE</scope>
</reference>
<evidence type="ECO:0000313" key="2">
    <source>
        <dbReference type="Proteomes" id="UP000492820"/>
    </source>
</evidence>
<reference evidence="3" key="3">
    <citation type="submission" date="2020-10" db="UniProtKB">
        <authorList>
            <consortium name="WormBaseParasite"/>
        </authorList>
    </citation>
    <scope>IDENTIFICATION</scope>
</reference>
<proteinExistence type="predicted"/>
<gene>
    <name evidence="1" type="ORF">EgrG_000796800</name>
</gene>
<accession>A0A068WD81</accession>
<organism evidence="1">
    <name type="scientific">Echinococcus granulosus</name>
    <name type="common">Hydatid tapeworm</name>
    <dbReference type="NCBI Taxonomy" id="6210"/>
    <lineage>
        <taxon>Eukaryota</taxon>
        <taxon>Metazoa</taxon>
        <taxon>Spiralia</taxon>
        <taxon>Lophotrochozoa</taxon>
        <taxon>Platyhelminthes</taxon>
        <taxon>Cestoda</taxon>
        <taxon>Eucestoda</taxon>
        <taxon>Cyclophyllidea</taxon>
        <taxon>Taeniidae</taxon>
        <taxon>Echinococcus</taxon>
        <taxon>Echinococcus granulosus group</taxon>
    </lineage>
</organism>
<dbReference type="EMBL" id="LK028576">
    <property type="protein sequence ID" value="CDS15568.1"/>
    <property type="molecule type" value="Genomic_DNA"/>
</dbReference>